<keyword evidence="2" id="KW-0472">Membrane</keyword>
<feature type="transmembrane region" description="Helical" evidence="2">
    <location>
        <begin position="43"/>
        <end position="67"/>
    </location>
</feature>
<dbReference type="InterPro" id="IPR027417">
    <property type="entry name" value="P-loop_NTPase"/>
</dbReference>
<evidence type="ECO:0000313" key="3">
    <source>
        <dbReference type="EMBL" id="OEU19103.1"/>
    </source>
</evidence>
<name>A0A1E7FMT7_9STRA</name>
<evidence type="ECO:0000256" key="1">
    <source>
        <dbReference type="SAM" id="MobiDB-lite"/>
    </source>
</evidence>
<keyword evidence="2" id="KW-0812">Transmembrane</keyword>
<accession>A0A1E7FMT7</accession>
<feature type="compositionally biased region" description="Low complexity" evidence="1">
    <location>
        <begin position="89"/>
        <end position="99"/>
    </location>
</feature>
<dbReference type="Proteomes" id="UP000095751">
    <property type="component" value="Unassembled WGS sequence"/>
</dbReference>
<dbReference type="KEGG" id="fcy:FRACYDRAFT_237396"/>
<feature type="compositionally biased region" description="Low complexity" evidence="1">
    <location>
        <begin position="20"/>
        <end position="32"/>
    </location>
</feature>
<proteinExistence type="predicted"/>
<sequence>MVNISTTTNGGSSHSRHNGSSKSSSLSGNKNMNLNKKKKKKMISIYSILFTIILLLIAIEIIAYTYINLPESNESSNEVQTLILEQHSQQQRQQQQQQQSPILTPKQQRQNKNQKLRLENQNFHDKQKLYEKQQQELRQSIQKYDNTTLEERIKTSLKIQSMGISKEEYTLDEIPPWSQIISNFNSVTKNDIEKDDNDDDEPIILGLHEYCPDYRQQYQHQNNIATGPAGMFSTGTNLIAILMKTNCRSPSAERTRARGFNLIQVPWGKHNPADARTYRHRVTNPRITGGNKNYDAVLPIVAIRHPYTWMTAMCRHSYQTRWKHVRDHCYESLYLQNPILKVPYGFKNYTTIDPTTGTSVTKNVTNSYKSLADMWVEWYKPYYLDTLYNNTPRIMVRHEDLVYRPKKVITSICECVGGTIRSDGFQYKEDSANEGKGHGKHRSGLLTAIIKYGQPLEDWYASYTSTDRKIMKSVFQGNENENDENNENENVKLMRTIYKTFQYKLYDDLSDPIRNTGWEQKMNPILFPPT</sequence>
<evidence type="ECO:0008006" key="5">
    <source>
        <dbReference type="Google" id="ProtNLM"/>
    </source>
</evidence>
<gene>
    <name evidence="3" type="ORF">FRACYDRAFT_237396</name>
</gene>
<dbReference type="InParanoid" id="A0A1E7FMT7"/>
<dbReference type="OrthoDB" id="45926at2759"/>
<dbReference type="AlphaFoldDB" id="A0A1E7FMT7"/>
<evidence type="ECO:0000313" key="4">
    <source>
        <dbReference type="Proteomes" id="UP000095751"/>
    </source>
</evidence>
<dbReference type="Gene3D" id="3.40.50.300">
    <property type="entry name" value="P-loop containing nucleotide triphosphate hydrolases"/>
    <property type="match status" value="1"/>
</dbReference>
<feature type="region of interest" description="Disordered" evidence="1">
    <location>
        <begin position="86"/>
        <end position="113"/>
    </location>
</feature>
<keyword evidence="2" id="KW-1133">Transmembrane helix</keyword>
<protein>
    <recommendedName>
        <fullName evidence="5">Sulfotransferase domain-containing protein</fullName>
    </recommendedName>
</protein>
<organism evidence="3 4">
    <name type="scientific">Fragilariopsis cylindrus CCMP1102</name>
    <dbReference type="NCBI Taxonomy" id="635003"/>
    <lineage>
        <taxon>Eukaryota</taxon>
        <taxon>Sar</taxon>
        <taxon>Stramenopiles</taxon>
        <taxon>Ochrophyta</taxon>
        <taxon>Bacillariophyta</taxon>
        <taxon>Bacillariophyceae</taxon>
        <taxon>Bacillariophycidae</taxon>
        <taxon>Bacillariales</taxon>
        <taxon>Bacillariaceae</taxon>
        <taxon>Fragilariopsis</taxon>
    </lineage>
</organism>
<evidence type="ECO:0000256" key="2">
    <source>
        <dbReference type="SAM" id="Phobius"/>
    </source>
</evidence>
<dbReference type="EMBL" id="KV784356">
    <property type="protein sequence ID" value="OEU19103.1"/>
    <property type="molecule type" value="Genomic_DNA"/>
</dbReference>
<reference evidence="3 4" key="1">
    <citation type="submission" date="2016-09" db="EMBL/GenBank/DDBJ databases">
        <title>Extensive genetic diversity and differential bi-allelic expression allows diatom success in the polar Southern Ocean.</title>
        <authorList>
            <consortium name="DOE Joint Genome Institute"/>
            <person name="Mock T."/>
            <person name="Otillar R.P."/>
            <person name="Strauss J."/>
            <person name="Dupont C."/>
            <person name="Frickenhaus S."/>
            <person name="Maumus F."/>
            <person name="Mcmullan M."/>
            <person name="Sanges R."/>
            <person name="Schmutz J."/>
            <person name="Toseland A."/>
            <person name="Valas R."/>
            <person name="Veluchamy A."/>
            <person name="Ward B.J."/>
            <person name="Allen A."/>
            <person name="Barry K."/>
            <person name="Falciatore A."/>
            <person name="Ferrante M."/>
            <person name="Fortunato A.E."/>
            <person name="Gloeckner G."/>
            <person name="Gruber A."/>
            <person name="Hipkin R."/>
            <person name="Janech M."/>
            <person name="Kroth P."/>
            <person name="Leese F."/>
            <person name="Lindquist E."/>
            <person name="Lyon B.R."/>
            <person name="Martin J."/>
            <person name="Mayer C."/>
            <person name="Parker M."/>
            <person name="Quesneville H."/>
            <person name="Raymond J."/>
            <person name="Uhlig C."/>
            <person name="Valentin K.U."/>
            <person name="Worden A.Z."/>
            <person name="Armbrust E.V."/>
            <person name="Bowler C."/>
            <person name="Green B."/>
            <person name="Moulton V."/>
            <person name="Van Oosterhout C."/>
            <person name="Grigoriev I."/>
        </authorList>
    </citation>
    <scope>NUCLEOTIDE SEQUENCE [LARGE SCALE GENOMIC DNA]</scope>
    <source>
        <strain evidence="3 4">CCMP1102</strain>
    </source>
</reference>
<feature type="region of interest" description="Disordered" evidence="1">
    <location>
        <begin position="1"/>
        <end position="32"/>
    </location>
</feature>
<dbReference type="SUPFAM" id="SSF52540">
    <property type="entry name" value="P-loop containing nucleoside triphosphate hydrolases"/>
    <property type="match status" value="1"/>
</dbReference>
<keyword evidence="4" id="KW-1185">Reference proteome</keyword>